<evidence type="ECO:0000313" key="3">
    <source>
        <dbReference type="Proteomes" id="UP001162031"/>
    </source>
</evidence>
<evidence type="ECO:0000256" key="1">
    <source>
        <dbReference type="SAM" id="MobiDB-lite"/>
    </source>
</evidence>
<dbReference type="AlphaFoldDB" id="A0AAV0T6F4"/>
<comment type="caution">
    <text evidence="2">The sequence shown here is derived from an EMBL/GenBank/DDBJ whole genome shotgun (WGS) entry which is preliminary data.</text>
</comment>
<feature type="compositionally biased region" description="Acidic residues" evidence="1">
    <location>
        <begin position="364"/>
        <end position="415"/>
    </location>
</feature>
<accession>A0AAV0T6F4</accession>
<feature type="compositionally biased region" description="Basic and acidic residues" evidence="1">
    <location>
        <begin position="118"/>
        <end position="132"/>
    </location>
</feature>
<feature type="compositionally biased region" description="Acidic residues" evidence="1">
    <location>
        <begin position="211"/>
        <end position="228"/>
    </location>
</feature>
<evidence type="ECO:0000313" key="2">
    <source>
        <dbReference type="EMBL" id="CAI5714113.1"/>
    </source>
</evidence>
<feature type="compositionally biased region" description="Acidic residues" evidence="1">
    <location>
        <begin position="133"/>
        <end position="142"/>
    </location>
</feature>
<feature type="compositionally biased region" description="Basic and acidic residues" evidence="1">
    <location>
        <begin position="20"/>
        <end position="47"/>
    </location>
</feature>
<sequence length="516" mass="56325">MAFAAADKRSAADAFDCDSVEEHNAKKRTIDDVDDKSDGHGSGDDVAARPVVKKSKWIDEELPDVDDNEEFPPRTEERDDEEVACGLTEGQHDDGNVVTDEVHSRIVSCGHGMGDDVDLSRESRKDVDTPTDEKEEEEGEENEERKKERGEEEEEGGGIDGLDFAEEEGGEENDEEDEEEGEEGEEEDGENDEDADGGELMGYQNHGIDIVDVDDDDGEEEGNGDGDGYEQFSDHDSEEEEEDGEEVDEDEDEEDEAAETVARARNQREARQLLQQLDGSTRSKLCLTVLEKYGEELLYGHEDARDAILVDACAHESALSLMRDAIRVRDLYARGSSAAAPVELDNDDDIDEEESEAAGYAVESGDDNIEEEGDEEAGGYEDEEEEADDEDGTIADEDDDDEVVVISEEEVEDTMVCEQDSESHLDESTHDEGYYGSEKEEGDVGSVKMLHPVTGDAGAERDAERCRADNNQDEQDADCEGAALDDTGAACDVVAPANTGVANVLSLRVPVADSAT</sequence>
<feature type="compositionally biased region" description="Acidic residues" evidence="1">
    <location>
        <begin position="236"/>
        <end position="258"/>
    </location>
</feature>
<feature type="compositionally biased region" description="Acidic residues" evidence="1">
    <location>
        <begin position="344"/>
        <end position="356"/>
    </location>
</feature>
<keyword evidence="3" id="KW-1185">Reference proteome</keyword>
<feature type="region of interest" description="Disordered" evidence="1">
    <location>
        <begin position="107"/>
        <end position="266"/>
    </location>
</feature>
<dbReference type="Proteomes" id="UP001162031">
    <property type="component" value="Unassembled WGS sequence"/>
</dbReference>
<proteinExistence type="predicted"/>
<feature type="compositionally biased region" description="Basic and acidic residues" evidence="1">
    <location>
        <begin position="458"/>
        <end position="470"/>
    </location>
</feature>
<reference evidence="2" key="1">
    <citation type="submission" date="2022-12" db="EMBL/GenBank/DDBJ databases">
        <authorList>
            <person name="Webb A."/>
        </authorList>
    </citation>
    <scope>NUCLEOTIDE SEQUENCE</scope>
    <source>
        <strain evidence="2">Hp1</strain>
    </source>
</reference>
<feature type="compositionally biased region" description="Acidic residues" evidence="1">
    <location>
        <begin position="151"/>
        <end position="197"/>
    </location>
</feature>
<organism evidence="2 3">
    <name type="scientific">Hyaloperonospora brassicae</name>
    <name type="common">Brassica downy mildew</name>
    <name type="synonym">Peronospora brassicae</name>
    <dbReference type="NCBI Taxonomy" id="162125"/>
    <lineage>
        <taxon>Eukaryota</taxon>
        <taxon>Sar</taxon>
        <taxon>Stramenopiles</taxon>
        <taxon>Oomycota</taxon>
        <taxon>Peronosporomycetes</taxon>
        <taxon>Peronosporales</taxon>
        <taxon>Peronosporaceae</taxon>
        <taxon>Hyaloperonospora</taxon>
    </lineage>
</organism>
<name>A0AAV0T6F4_HYABA</name>
<feature type="region of interest" description="Disordered" evidence="1">
    <location>
        <begin position="1"/>
        <end position="83"/>
    </location>
</feature>
<protein>
    <submittedName>
        <fullName evidence="2">Uncharacterized protein</fullName>
    </submittedName>
</protein>
<feature type="region of interest" description="Disordered" evidence="1">
    <location>
        <begin position="342"/>
        <end position="477"/>
    </location>
</feature>
<feature type="compositionally biased region" description="Acidic residues" evidence="1">
    <location>
        <begin position="60"/>
        <end position="70"/>
    </location>
</feature>
<dbReference type="EMBL" id="CANTFL010000108">
    <property type="protein sequence ID" value="CAI5714113.1"/>
    <property type="molecule type" value="Genomic_DNA"/>
</dbReference>
<feature type="compositionally biased region" description="Basic and acidic residues" evidence="1">
    <location>
        <begin position="421"/>
        <end position="439"/>
    </location>
</feature>
<gene>
    <name evidence="2" type="ORF">HBR001_LOCUS1180</name>
</gene>
<feature type="compositionally biased region" description="Basic and acidic residues" evidence="1">
    <location>
        <begin position="1"/>
        <end position="11"/>
    </location>
</feature>